<dbReference type="Gene3D" id="1.10.510.10">
    <property type="entry name" value="Transferase(Phosphotransferase) domain 1"/>
    <property type="match status" value="1"/>
</dbReference>
<dbReference type="CDD" id="cd14014">
    <property type="entry name" value="STKc_PknB_like"/>
    <property type="match status" value="1"/>
</dbReference>
<feature type="region of interest" description="Disordered" evidence="8">
    <location>
        <begin position="217"/>
        <end position="241"/>
    </location>
</feature>
<name>A0ABT1M3X5_9MYCO</name>
<evidence type="ECO:0000259" key="10">
    <source>
        <dbReference type="PROSITE" id="PS50011"/>
    </source>
</evidence>
<evidence type="ECO:0000256" key="5">
    <source>
        <dbReference type="ARBA" id="ARBA00022777"/>
    </source>
</evidence>
<evidence type="ECO:0000256" key="2">
    <source>
        <dbReference type="ARBA" id="ARBA00022527"/>
    </source>
</evidence>
<feature type="region of interest" description="Disordered" evidence="8">
    <location>
        <begin position="276"/>
        <end position="330"/>
    </location>
</feature>
<evidence type="ECO:0000256" key="3">
    <source>
        <dbReference type="ARBA" id="ARBA00022679"/>
    </source>
</evidence>
<dbReference type="SUPFAM" id="SSF101898">
    <property type="entry name" value="NHL repeat"/>
    <property type="match status" value="1"/>
</dbReference>
<dbReference type="PANTHER" id="PTHR43289:SF6">
    <property type="entry name" value="SERINE_THREONINE-PROTEIN KINASE NEKL-3"/>
    <property type="match status" value="1"/>
</dbReference>
<protein>
    <recommendedName>
        <fullName evidence="1">non-specific serine/threonine protein kinase</fullName>
        <ecNumber evidence="1">2.7.11.1</ecNumber>
    </recommendedName>
</protein>
<dbReference type="InterPro" id="IPR008271">
    <property type="entry name" value="Ser/Thr_kinase_AS"/>
</dbReference>
<dbReference type="SMART" id="SM00220">
    <property type="entry name" value="S_TKc"/>
    <property type="match status" value="1"/>
</dbReference>
<evidence type="ECO:0000256" key="7">
    <source>
        <dbReference type="PROSITE-ProRule" id="PRU10141"/>
    </source>
</evidence>
<evidence type="ECO:0000256" key="8">
    <source>
        <dbReference type="SAM" id="MobiDB-lite"/>
    </source>
</evidence>
<feature type="domain" description="Protein kinase" evidence="10">
    <location>
        <begin position="14"/>
        <end position="275"/>
    </location>
</feature>
<evidence type="ECO:0000256" key="6">
    <source>
        <dbReference type="ARBA" id="ARBA00022840"/>
    </source>
</evidence>
<organism evidence="11 12">
    <name type="scientific">Mycolicibacterium arenosum</name>
    <dbReference type="NCBI Taxonomy" id="2952157"/>
    <lineage>
        <taxon>Bacteria</taxon>
        <taxon>Bacillati</taxon>
        <taxon>Actinomycetota</taxon>
        <taxon>Actinomycetes</taxon>
        <taxon>Mycobacteriales</taxon>
        <taxon>Mycobacteriaceae</taxon>
        <taxon>Mycolicibacterium</taxon>
    </lineage>
</organism>
<evidence type="ECO:0000256" key="9">
    <source>
        <dbReference type="SAM" id="Phobius"/>
    </source>
</evidence>
<evidence type="ECO:0000256" key="4">
    <source>
        <dbReference type="ARBA" id="ARBA00022741"/>
    </source>
</evidence>
<dbReference type="GO" id="GO:0016301">
    <property type="term" value="F:kinase activity"/>
    <property type="evidence" value="ECO:0007669"/>
    <property type="project" value="UniProtKB-KW"/>
</dbReference>
<keyword evidence="3" id="KW-0808">Transferase</keyword>
<dbReference type="SUPFAM" id="SSF56112">
    <property type="entry name" value="Protein kinase-like (PK-like)"/>
    <property type="match status" value="1"/>
</dbReference>
<gene>
    <name evidence="11" type="ORF">NM203_15330</name>
</gene>
<dbReference type="Gene3D" id="2.120.10.30">
    <property type="entry name" value="TolB, C-terminal domain"/>
    <property type="match status" value="1"/>
</dbReference>
<dbReference type="Pfam" id="PF00069">
    <property type="entry name" value="Pkinase"/>
    <property type="match status" value="1"/>
</dbReference>
<dbReference type="Gene3D" id="3.30.200.20">
    <property type="entry name" value="Phosphorylase Kinase, domain 1"/>
    <property type="match status" value="1"/>
</dbReference>
<evidence type="ECO:0000256" key="1">
    <source>
        <dbReference type="ARBA" id="ARBA00012513"/>
    </source>
</evidence>
<keyword evidence="9" id="KW-1133">Transmembrane helix</keyword>
<keyword evidence="6 7" id="KW-0067">ATP-binding</keyword>
<feature type="compositionally biased region" description="Pro residues" evidence="8">
    <location>
        <begin position="289"/>
        <end position="302"/>
    </location>
</feature>
<keyword evidence="4 7" id="KW-0547">Nucleotide-binding</keyword>
<keyword evidence="9" id="KW-0472">Membrane</keyword>
<sequence>MADLSEEGAPFGRYRLIAPLGKGGMGQVFRAYDTETDRVVAVKVLPPQLALDAKFKERFRREAHAAARLSEPHVVPIHHYGEIDGQLYVDMRLIEGEDLGQILRRTHHFGIEQKRAVTLVGQVAEALHAAHRAGLVHRDVKPSNILVTDTDFAYLIDFGIVRASEEETLTASGMTMGTVSYMAPEQFTSGVADVRSDVYALTCVLFEALTGRVPFPGDLKKKSSAHVNDPPPQPSRERRGVTPALDAVIARGMAKDPDRRYQSTIELADAARAALRAPVPESTETLRPAPLPPAPPTRPAPIQPRLDAQRTDHLPPRVPQRGPAAPHVPYYPMRPPRPPWWQSRAAALVVVLIAVIAVVVAVIVVATSGSSDDDDRRVDSPRTGQAGPSVPLQSGRQTTLPFDYGTLMNVAVGPDNTVYVGSILAYFELPERATTPTAVRLADDTSPTAMSVYDDMLYMLNLDGTVRVIAPGANRGTTLPFETMKQPGGMAVDGDGTVYVTDTINDRILMLEDGASESVEMRVEGLSRPGAMAADPAGNLYVMQQTGIVRVAAGAEEATAVEGGPPATNIACDRAGNLYVVDGLAGSVTRLTVATGEWDELPFENLESPYNIAVGDDGSVYVVDKLESLIRLEAE</sequence>
<feature type="binding site" evidence="7">
    <location>
        <position position="43"/>
    </location>
    <ligand>
        <name>ATP</name>
        <dbReference type="ChEBI" id="CHEBI:30616"/>
    </ligand>
</feature>
<dbReference type="InterPro" id="IPR017441">
    <property type="entry name" value="Protein_kinase_ATP_BS"/>
</dbReference>
<dbReference type="Proteomes" id="UP001651690">
    <property type="component" value="Unassembled WGS sequence"/>
</dbReference>
<dbReference type="InterPro" id="IPR011009">
    <property type="entry name" value="Kinase-like_dom_sf"/>
</dbReference>
<dbReference type="PROSITE" id="PS50011">
    <property type="entry name" value="PROTEIN_KINASE_DOM"/>
    <property type="match status" value="1"/>
</dbReference>
<keyword evidence="2" id="KW-0723">Serine/threonine-protein kinase</keyword>
<proteinExistence type="predicted"/>
<keyword evidence="9" id="KW-0812">Transmembrane</keyword>
<dbReference type="EC" id="2.7.11.1" evidence="1"/>
<feature type="region of interest" description="Disordered" evidence="8">
    <location>
        <begin position="370"/>
        <end position="397"/>
    </location>
</feature>
<feature type="transmembrane region" description="Helical" evidence="9">
    <location>
        <begin position="345"/>
        <end position="367"/>
    </location>
</feature>
<dbReference type="PROSITE" id="PS00107">
    <property type="entry name" value="PROTEIN_KINASE_ATP"/>
    <property type="match status" value="1"/>
</dbReference>
<dbReference type="EMBL" id="JANDBD010000006">
    <property type="protein sequence ID" value="MCP9273560.1"/>
    <property type="molecule type" value="Genomic_DNA"/>
</dbReference>
<evidence type="ECO:0000313" key="11">
    <source>
        <dbReference type="EMBL" id="MCP9273560.1"/>
    </source>
</evidence>
<keyword evidence="12" id="KW-1185">Reference proteome</keyword>
<evidence type="ECO:0000313" key="12">
    <source>
        <dbReference type="Proteomes" id="UP001651690"/>
    </source>
</evidence>
<keyword evidence="5 11" id="KW-0418">Kinase</keyword>
<reference evidence="11 12" key="1">
    <citation type="submission" date="2022-06" db="EMBL/GenBank/DDBJ databases">
        <title>Mycolicibacterium sp. CAU 1645 isolated from seawater.</title>
        <authorList>
            <person name="Kim W."/>
        </authorList>
    </citation>
    <scope>NUCLEOTIDE SEQUENCE [LARGE SCALE GENOMIC DNA]</scope>
    <source>
        <strain evidence="11 12">CAU 1645</strain>
    </source>
</reference>
<dbReference type="InterPro" id="IPR000719">
    <property type="entry name" value="Prot_kinase_dom"/>
</dbReference>
<dbReference type="RefSeq" id="WP_255060881.1">
    <property type="nucleotide sequence ID" value="NZ_JANDBD010000006.1"/>
</dbReference>
<feature type="compositionally biased region" description="Low complexity" evidence="8">
    <location>
        <begin position="276"/>
        <end position="288"/>
    </location>
</feature>
<comment type="caution">
    <text evidence="11">The sequence shown here is derived from an EMBL/GenBank/DDBJ whole genome shotgun (WGS) entry which is preliminary data.</text>
</comment>
<accession>A0ABT1M3X5</accession>
<dbReference type="PROSITE" id="PS00108">
    <property type="entry name" value="PROTEIN_KINASE_ST"/>
    <property type="match status" value="1"/>
</dbReference>
<dbReference type="InterPro" id="IPR011042">
    <property type="entry name" value="6-blade_b-propeller_TolB-like"/>
</dbReference>
<dbReference type="PANTHER" id="PTHR43289">
    <property type="entry name" value="MITOGEN-ACTIVATED PROTEIN KINASE KINASE KINASE 20-RELATED"/>
    <property type="match status" value="1"/>
</dbReference>